<evidence type="ECO:0000256" key="4">
    <source>
        <dbReference type="PROSITE-ProRule" id="PRU00723"/>
    </source>
</evidence>
<feature type="domain" description="C3H1-type" evidence="6">
    <location>
        <begin position="463"/>
        <end position="491"/>
    </location>
</feature>
<proteinExistence type="predicted"/>
<evidence type="ECO:0000256" key="3">
    <source>
        <dbReference type="ARBA" id="ARBA00022833"/>
    </source>
</evidence>
<name>A0A9P4I288_9PEZI</name>
<keyword evidence="8" id="KW-1185">Reference proteome</keyword>
<evidence type="ECO:0000256" key="2">
    <source>
        <dbReference type="ARBA" id="ARBA00022771"/>
    </source>
</evidence>
<reference evidence="7" key="1">
    <citation type="journal article" date="2020" name="Stud. Mycol.">
        <title>101 Dothideomycetes genomes: a test case for predicting lifestyles and emergence of pathogens.</title>
        <authorList>
            <person name="Haridas S."/>
            <person name="Albert R."/>
            <person name="Binder M."/>
            <person name="Bloem J."/>
            <person name="Labutti K."/>
            <person name="Salamov A."/>
            <person name="Andreopoulos B."/>
            <person name="Baker S."/>
            <person name="Barry K."/>
            <person name="Bills G."/>
            <person name="Bluhm B."/>
            <person name="Cannon C."/>
            <person name="Castanera R."/>
            <person name="Culley D."/>
            <person name="Daum C."/>
            <person name="Ezra D."/>
            <person name="Gonzalez J."/>
            <person name="Henrissat B."/>
            <person name="Kuo A."/>
            <person name="Liang C."/>
            <person name="Lipzen A."/>
            <person name="Lutzoni F."/>
            <person name="Magnuson J."/>
            <person name="Mondo S."/>
            <person name="Nolan M."/>
            <person name="Ohm R."/>
            <person name="Pangilinan J."/>
            <person name="Park H.-J."/>
            <person name="Ramirez L."/>
            <person name="Alfaro M."/>
            <person name="Sun H."/>
            <person name="Tritt A."/>
            <person name="Yoshinaga Y."/>
            <person name="Zwiers L.-H."/>
            <person name="Turgeon B."/>
            <person name="Goodwin S."/>
            <person name="Spatafora J."/>
            <person name="Crous P."/>
            <person name="Grigoriev I."/>
        </authorList>
    </citation>
    <scope>NUCLEOTIDE SEQUENCE</scope>
    <source>
        <strain evidence="7">CBS 133067</strain>
    </source>
</reference>
<dbReference type="AlphaFoldDB" id="A0A9P4I288"/>
<dbReference type="OrthoDB" id="3677098at2759"/>
<feature type="region of interest" description="Disordered" evidence="5">
    <location>
        <begin position="162"/>
        <end position="297"/>
    </location>
</feature>
<dbReference type="InterPro" id="IPR000571">
    <property type="entry name" value="Znf_CCCH"/>
</dbReference>
<evidence type="ECO:0000256" key="1">
    <source>
        <dbReference type="ARBA" id="ARBA00022723"/>
    </source>
</evidence>
<comment type="caution">
    <text evidence="7">The sequence shown here is derived from an EMBL/GenBank/DDBJ whole genome shotgun (WGS) entry which is preliminary data.</text>
</comment>
<dbReference type="Proteomes" id="UP000799772">
    <property type="component" value="Unassembled WGS sequence"/>
</dbReference>
<dbReference type="PROSITE" id="PS50103">
    <property type="entry name" value="ZF_C3H1"/>
    <property type="match status" value="1"/>
</dbReference>
<feature type="compositionally biased region" description="Basic and acidic residues" evidence="5">
    <location>
        <begin position="234"/>
        <end position="243"/>
    </location>
</feature>
<accession>A0A9P4I288</accession>
<keyword evidence="2 4" id="KW-0863">Zinc-finger</keyword>
<keyword evidence="3 4" id="KW-0862">Zinc</keyword>
<dbReference type="EMBL" id="ML978137">
    <property type="protein sequence ID" value="KAF2093681.1"/>
    <property type="molecule type" value="Genomic_DNA"/>
</dbReference>
<dbReference type="SUPFAM" id="SSF90229">
    <property type="entry name" value="CCCH zinc finger"/>
    <property type="match status" value="1"/>
</dbReference>
<sequence length="697" mass="77463">MATNEAGLNGKRKADTELPVDPTRNVRSKTAPPPALKEFEYQFKVLTNVPTQLPFFAETAQSIIDLYAVQVPLTQTALAPLVQFLQDQGADETKVQAACTIWQNNVDLSTLRQIGARCGTSEAVKEALHALILGFGDVPQSQITDQVQARLNASIRASLQETGSNAGASRMEAEQQVVGQPSKPRGQKEPQRAFDDEPRHKHREITGVSEAIHKPTGQPKAPEQAQLQATSGYDQDRNTEGRRPLLSMPGSATIQQTLGPGEKLNLSRSTPANGLGESRGGPSALHKSAQEQNTTISESVDQDALNQLIAESSQHFKQERDPLSLLEATLNGENQKQPTDLKKEKEPELKIKDRATGRPMGGSLPPTPLSATPTKALQHASAVEGRSGFHPFTRTNSSPEDKADDNRRDHSPIRRDPDRRGSWHIDSYRPNDFTNAWSDPLDVSLADRISGREAPKADPPYLPQNKMTCYFWFCQGSCSRGHRCSFLHELSDYVAEYISGYGKPHNIPLRIIQMDTMEATREATLANARSRKAPPMPDTPHELFPKHRVPLSDTPIVDELWGATAITLGLRNSAISTIIKHIKERHGHSPREFVTELYDENGKMSNYDLSTNSGLHSKLMGLFNQAPTSFDPQAVRLRMEDMLRPFLVANKSKFLDFPHHAFSTTKPDEREHLKSIREPIHKNWSQTFHRSPPAREL</sequence>
<feature type="zinc finger region" description="C3H1-type" evidence="4">
    <location>
        <begin position="463"/>
        <end position="491"/>
    </location>
</feature>
<evidence type="ECO:0000313" key="8">
    <source>
        <dbReference type="Proteomes" id="UP000799772"/>
    </source>
</evidence>
<feature type="compositionally biased region" description="Basic and acidic residues" evidence="5">
    <location>
        <begin position="186"/>
        <end position="199"/>
    </location>
</feature>
<dbReference type="InterPro" id="IPR036855">
    <property type="entry name" value="Znf_CCCH_sf"/>
</dbReference>
<feature type="region of interest" description="Disordered" evidence="5">
    <location>
        <begin position="1"/>
        <end position="31"/>
    </location>
</feature>
<evidence type="ECO:0000313" key="7">
    <source>
        <dbReference type="EMBL" id="KAF2093681.1"/>
    </source>
</evidence>
<feature type="region of interest" description="Disordered" evidence="5">
    <location>
        <begin position="330"/>
        <end position="425"/>
    </location>
</feature>
<dbReference type="GO" id="GO:0008270">
    <property type="term" value="F:zinc ion binding"/>
    <property type="evidence" value="ECO:0007669"/>
    <property type="project" value="UniProtKB-KW"/>
</dbReference>
<feature type="compositionally biased region" description="Basic and acidic residues" evidence="5">
    <location>
        <begin position="339"/>
        <end position="356"/>
    </location>
</feature>
<organism evidence="7 8">
    <name type="scientific">Rhizodiscina lignyota</name>
    <dbReference type="NCBI Taxonomy" id="1504668"/>
    <lineage>
        <taxon>Eukaryota</taxon>
        <taxon>Fungi</taxon>
        <taxon>Dikarya</taxon>
        <taxon>Ascomycota</taxon>
        <taxon>Pezizomycotina</taxon>
        <taxon>Dothideomycetes</taxon>
        <taxon>Pleosporomycetidae</taxon>
        <taxon>Aulographales</taxon>
        <taxon>Rhizodiscinaceae</taxon>
        <taxon>Rhizodiscina</taxon>
    </lineage>
</organism>
<keyword evidence="1 4" id="KW-0479">Metal-binding</keyword>
<evidence type="ECO:0000259" key="6">
    <source>
        <dbReference type="PROSITE" id="PS50103"/>
    </source>
</evidence>
<protein>
    <recommendedName>
        <fullName evidence="6">C3H1-type domain-containing protein</fullName>
    </recommendedName>
</protein>
<feature type="compositionally biased region" description="Basic and acidic residues" evidence="5">
    <location>
        <begin position="399"/>
        <end position="425"/>
    </location>
</feature>
<gene>
    <name evidence="7" type="ORF">NA57DRAFT_61386</name>
</gene>
<evidence type="ECO:0000256" key="5">
    <source>
        <dbReference type="SAM" id="MobiDB-lite"/>
    </source>
</evidence>
<feature type="region of interest" description="Disordered" evidence="5">
    <location>
        <begin position="528"/>
        <end position="547"/>
    </location>
</feature>